<dbReference type="GeneID" id="19944783"/>
<dbReference type="InterPro" id="IPR036322">
    <property type="entry name" value="WD40_repeat_dom_sf"/>
</dbReference>
<dbReference type="InterPro" id="IPR015943">
    <property type="entry name" value="WD40/YVTN_repeat-like_dom_sf"/>
</dbReference>
<evidence type="ECO:0000313" key="1">
    <source>
        <dbReference type="EMBL" id="EQC38339.1"/>
    </source>
</evidence>
<keyword evidence="2" id="KW-1185">Reference proteome</keyword>
<dbReference type="RefSeq" id="XP_008607931.1">
    <property type="nucleotide sequence ID" value="XM_008609709.1"/>
</dbReference>
<dbReference type="EMBL" id="JH767141">
    <property type="protein sequence ID" value="EQC38339.1"/>
    <property type="molecule type" value="Genomic_DNA"/>
</dbReference>
<organism evidence="1 2">
    <name type="scientific">Saprolegnia diclina (strain VS20)</name>
    <dbReference type="NCBI Taxonomy" id="1156394"/>
    <lineage>
        <taxon>Eukaryota</taxon>
        <taxon>Sar</taxon>
        <taxon>Stramenopiles</taxon>
        <taxon>Oomycota</taxon>
        <taxon>Saprolegniomycetes</taxon>
        <taxon>Saprolegniales</taxon>
        <taxon>Saprolegniaceae</taxon>
        <taxon>Saprolegnia</taxon>
    </lineage>
</organism>
<dbReference type="eggNOG" id="ENOG502RZDS">
    <property type="taxonomic scope" value="Eukaryota"/>
</dbReference>
<protein>
    <recommendedName>
        <fullName evidence="3">Anaphase-promoting complex subunit 4 WD40 domain-containing protein</fullName>
    </recommendedName>
</protein>
<proteinExistence type="predicted"/>
<dbReference type="SUPFAM" id="SSF50978">
    <property type="entry name" value="WD40 repeat-like"/>
    <property type="match status" value="1"/>
</dbReference>
<dbReference type="OrthoDB" id="167133at2759"/>
<sequence>MLSTSDYLDEEELWTTMFPDESSLHAADPSPPQVAHRVAANACKDEDPSLWLQVMQVADLGDSSASFPPPPNADAPVTGPLTLPMHPSGGSLSKPAFRHDGLLVVGSEASPTDSFATEHGLFVSNFRSPDHGFLPLRHAVRDLQWIEPHAIVLAVGKDLQVLHVGATAAECHLQAPITMTHSNLIRELAVCPANARQVLSGGFDETVCMTDLDCADVLLKFDARDVVSSLRWIPDGTAHRVSWTTDGGAYSMADIRVKSASGQLNVASPSLFRFEVTGGLYAHDYASEHDVVLAYEKGHLAFLDVRKLPAHDACYLMVQSPLHTVGEVRKSLCGDVALFGLGGFAIADLSRASCLHPTRCSIEFFPVHMDPTRKTSGDFAVDNVNLLAVSDSAGLVSMYDMQTLRGVDDTFAL</sequence>
<reference evidence="1 2" key="1">
    <citation type="submission" date="2012-04" db="EMBL/GenBank/DDBJ databases">
        <title>The Genome Sequence of Saprolegnia declina VS20.</title>
        <authorList>
            <consortium name="The Broad Institute Genome Sequencing Platform"/>
            <person name="Russ C."/>
            <person name="Nusbaum C."/>
            <person name="Tyler B."/>
            <person name="van West P."/>
            <person name="Dieguez-Uribeondo J."/>
            <person name="de Bruijn I."/>
            <person name="Tripathy S."/>
            <person name="Jiang R."/>
            <person name="Young S.K."/>
            <person name="Zeng Q."/>
            <person name="Gargeya S."/>
            <person name="Fitzgerald M."/>
            <person name="Haas B."/>
            <person name="Abouelleil A."/>
            <person name="Alvarado L."/>
            <person name="Arachchi H.M."/>
            <person name="Berlin A."/>
            <person name="Chapman S.B."/>
            <person name="Goldberg J."/>
            <person name="Griggs A."/>
            <person name="Gujja S."/>
            <person name="Hansen M."/>
            <person name="Howarth C."/>
            <person name="Imamovic A."/>
            <person name="Larimer J."/>
            <person name="McCowen C."/>
            <person name="Montmayeur A."/>
            <person name="Murphy C."/>
            <person name="Neiman D."/>
            <person name="Pearson M."/>
            <person name="Priest M."/>
            <person name="Roberts A."/>
            <person name="Saif S."/>
            <person name="Shea T."/>
            <person name="Sisk P."/>
            <person name="Sykes S."/>
            <person name="Wortman J."/>
            <person name="Nusbaum C."/>
            <person name="Birren B."/>
        </authorList>
    </citation>
    <scope>NUCLEOTIDE SEQUENCE [LARGE SCALE GENOMIC DNA]</scope>
    <source>
        <strain evidence="1 2">VS20</strain>
    </source>
</reference>
<dbReference type="AlphaFoldDB" id="T0QJY2"/>
<evidence type="ECO:0000313" key="2">
    <source>
        <dbReference type="Proteomes" id="UP000030762"/>
    </source>
</evidence>
<dbReference type="VEuPathDB" id="FungiDB:SDRG_04056"/>
<dbReference type="Gene3D" id="2.130.10.10">
    <property type="entry name" value="YVTN repeat-like/Quinoprotein amine dehydrogenase"/>
    <property type="match status" value="1"/>
</dbReference>
<accession>T0QJY2</accession>
<evidence type="ECO:0008006" key="3">
    <source>
        <dbReference type="Google" id="ProtNLM"/>
    </source>
</evidence>
<name>T0QJY2_SAPDV</name>
<gene>
    <name evidence="1" type="ORF">SDRG_04056</name>
</gene>
<dbReference type="OMA" id="APITMTH"/>
<dbReference type="Proteomes" id="UP000030762">
    <property type="component" value="Unassembled WGS sequence"/>
</dbReference>
<dbReference type="InParanoid" id="T0QJY2"/>